<accession>L8JR21</accession>
<dbReference type="InterPro" id="IPR006015">
    <property type="entry name" value="Universal_stress_UspA"/>
</dbReference>
<evidence type="ECO:0000256" key="1">
    <source>
        <dbReference type="ARBA" id="ARBA00008791"/>
    </source>
</evidence>
<dbReference type="STRING" id="1237149.C900_04624"/>
<dbReference type="Gene3D" id="3.40.50.620">
    <property type="entry name" value="HUPs"/>
    <property type="match status" value="2"/>
</dbReference>
<organism evidence="3 4">
    <name type="scientific">Fulvivirga imtechensis AK7</name>
    <dbReference type="NCBI Taxonomy" id="1237149"/>
    <lineage>
        <taxon>Bacteria</taxon>
        <taxon>Pseudomonadati</taxon>
        <taxon>Bacteroidota</taxon>
        <taxon>Cytophagia</taxon>
        <taxon>Cytophagales</taxon>
        <taxon>Fulvivirgaceae</taxon>
        <taxon>Fulvivirga</taxon>
    </lineage>
</organism>
<evidence type="ECO:0000313" key="3">
    <source>
        <dbReference type="EMBL" id="ELR69777.1"/>
    </source>
</evidence>
<dbReference type="eggNOG" id="COG0589">
    <property type="taxonomic scope" value="Bacteria"/>
</dbReference>
<dbReference type="OrthoDB" id="1522996at2"/>
<comment type="caution">
    <text evidence="3">The sequence shown here is derived from an EMBL/GenBank/DDBJ whole genome shotgun (WGS) entry which is preliminary data.</text>
</comment>
<keyword evidence="4" id="KW-1185">Reference proteome</keyword>
<dbReference type="RefSeq" id="WP_009581813.1">
    <property type="nucleotide sequence ID" value="NZ_AMZN01000068.1"/>
</dbReference>
<dbReference type="InterPro" id="IPR014729">
    <property type="entry name" value="Rossmann-like_a/b/a_fold"/>
</dbReference>
<dbReference type="InterPro" id="IPR006016">
    <property type="entry name" value="UspA"/>
</dbReference>
<name>L8JR21_9BACT</name>
<protein>
    <submittedName>
        <fullName evidence="3">Universal stress protein family</fullName>
    </submittedName>
</protein>
<reference evidence="3 4" key="1">
    <citation type="submission" date="2012-12" db="EMBL/GenBank/DDBJ databases">
        <title>Genome assembly of Fulvivirga imtechensis AK7.</title>
        <authorList>
            <person name="Nupur N."/>
            <person name="Khatri I."/>
            <person name="Kumar R."/>
            <person name="Subramanian S."/>
            <person name="Pinnaka A."/>
        </authorList>
    </citation>
    <scope>NUCLEOTIDE SEQUENCE [LARGE SCALE GENOMIC DNA]</scope>
    <source>
        <strain evidence="3 4">AK7</strain>
    </source>
</reference>
<dbReference type="Proteomes" id="UP000011135">
    <property type="component" value="Unassembled WGS sequence"/>
</dbReference>
<dbReference type="AlphaFoldDB" id="L8JR21"/>
<sequence length="303" mass="33680">MYEIKRVLVGLDLSDMDKTLLAYSSYMAEVFQIETIYFLHVAKSLDLPKELLEKYPDLVAPSDEAIAKTIDVEIKKHFTANCEYKVEVREGSAEENILRWAKIKEIDLVVMGRKVHSKGSGVLPGKLARTAPCSILYVPENANNKISKLLVPVDFSKTSSLAFEEALLIRKSSGASIVLHNSYEVPSGYHLSGKSFEEFAEIMKGHAYKDAEKFLQRANIKATDIEIVLTLDEDDDPAGQAYKLATEKGTDFIVIGSKGRTGMAAVLLGSVADKMTRYDTDIPLLVVKDKKENLNFLQALLQI</sequence>
<dbReference type="PANTHER" id="PTHR46268:SF6">
    <property type="entry name" value="UNIVERSAL STRESS PROTEIN UP12"/>
    <property type="match status" value="1"/>
</dbReference>
<evidence type="ECO:0000313" key="4">
    <source>
        <dbReference type="Proteomes" id="UP000011135"/>
    </source>
</evidence>
<gene>
    <name evidence="3" type="ORF">C900_04624</name>
</gene>
<dbReference type="EMBL" id="AMZN01000068">
    <property type="protein sequence ID" value="ELR69777.1"/>
    <property type="molecule type" value="Genomic_DNA"/>
</dbReference>
<comment type="similarity">
    <text evidence="1">Belongs to the universal stress protein A family.</text>
</comment>
<dbReference type="SUPFAM" id="SSF52402">
    <property type="entry name" value="Adenine nucleotide alpha hydrolases-like"/>
    <property type="match status" value="2"/>
</dbReference>
<dbReference type="Pfam" id="PF00582">
    <property type="entry name" value="Usp"/>
    <property type="match status" value="2"/>
</dbReference>
<feature type="domain" description="UspA" evidence="2">
    <location>
        <begin position="4"/>
        <end position="139"/>
    </location>
</feature>
<feature type="domain" description="UspA" evidence="2">
    <location>
        <begin position="147"/>
        <end position="288"/>
    </location>
</feature>
<proteinExistence type="inferred from homology"/>
<evidence type="ECO:0000259" key="2">
    <source>
        <dbReference type="Pfam" id="PF00582"/>
    </source>
</evidence>
<dbReference type="PANTHER" id="PTHR46268">
    <property type="entry name" value="STRESS RESPONSE PROTEIN NHAX"/>
    <property type="match status" value="1"/>
</dbReference>
<dbReference type="PRINTS" id="PR01438">
    <property type="entry name" value="UNVRSLSTRESS"/>
</dbReference>
<dbReference type="CDD" id="cd00293">
    <property type="entry name" value="USP-like"/>
    <property type="match status" value="2"/>
</dbReference>